<accession>X1ARL2</accession>
<protein>
    <recommendedName>
        <fullName evidence="1">Secretion system C-terminal sorting domain-containing protein</fullName>
    </recommendedName>
</protein>
<dbReference type="EMBL" id="BART01018402">
    <property type="protein sequence ID" value="GAG74948.1"/>
    <property type="molecule type" value="Genomic_DNA"/>
</dbReference>
<dbReference type="NCBIfam" id="TIGR04183">
    <property type="entry name" value="Por_Secre_tail"/>
    <property type="match status" value="1"/>
</dbReference>
<proteinExistence type="predicted"/>
<evidence type="ECO:0000259" key="1">
    <source>
        <dbReference type="Pfam" id="PF18962"/>
    </source>
</evidence>
<name>X1ARL2_9ZZZZ</name>
<dbReference type="AlphaFoldDB" id="X1ARL2"/>
<organism evidence="2">
    <name type="scientific">marine sediment metagenome</name>
    <dbReference type="NCBI Taxonomy" id="412755"/>
    <lineage>
        <taxon>unclassified sequences</taxon>
        <taxon>metagenomes</taxon>
        <taxon>ecological metagenomes</taxon>
    </lineage>
</organism>
<gene>
    <name evidence="2" type="ORF">S01H4_34749</name>
</gene>
<dbReference type="Gene3D" id="2.60.40.4070">
    <property type="match status" value="1"/>
</dbReference>
<reference evidence="2" key="1">
    <citation type="journal article" date="2014" name="Front. Microbiol.">
        <title>High frequency of phylogenetically diverse reductive dehalogenase-homologous genes in deep subseafloor sedimentary metagenomes.</title>
        <authorList>
            <person name="Kawai M."/>
            <person name="Futagami T."/>
            <person name="Toyoda A."/>
            <person name="Takaki Y."/>
            <person name="Nishi S."/>
            <person name="Hori S."/>
            <person name="Arai W."/>
            <person name="Tsubouchi T."/>
            <person name="Morono Y."/>
            <person name="Uchiyama I."/>
            <person name="Ito T."/>
            <person name="Fujiyama A."/>
            <person name="Inagaki F."/>
            <person name="Takami H."/>
        </authorList>
    </citation>
    <scope>NUCLEOTIDE SEQUENCE</scope>
    <source>
        <strain evidence="2">Expedition CK06-06</strain>
    </source>
</reference>
<feature type="domain" description="Secretion system C-terminal sorting" evidence="1">
    <location>
        <begin position="88"/>
        <end position="158"/>
    </location>
</feature>
<sequence>GNIDIDPLFRDPENSDYHLMSTECGDPHDSPCIDTGHPDIIDNLLDCSWGLGTILSDMGAYGGGDSVQVGIDERIFQVPDRLTLLQNYPNPFNAVTILNYSLPRSSEITVSIYNLLGQRVATLFQGIQGGGKHTITWDATNFPSGVYFARLKFGELTQNVKMLLLR</sequence>
<feature type="non-terminal residue" evidence="2">
    <location>
        <position position="1"/>
    </location>
</feature>
<dbReference type="InterPro" id="IPR026444">
    <property type="entry name" value="Secre_tail"/>
</dbReference>
<evidence type="ECO:0000313" key="2">
    <source>
        <dbReference type="EMBL" id="GAG74948.1"/>
    </source>
</evidence>
<comment type="caution">
    <text evidence="2">The sequence shown here is derived from an EMBL/GenBank/DDBJ whole genome shotgun (WGS) entry which is preliminary data.</text>
</comment>
<dbReference type="Pfam" id="PF18962">
    <property type="entry name" value="Por_Secre_tail"/>
    <property type="match status" value="1"/>
</dbReference>